<sequence length="117" mass="13497">MYTETLSTSFTGMSFTQASELCFIKLKLLLLAIEVRGSEGAETKISINPRGAKIVANTQGFFIAQSADEVKRAWYYCKACHEDIKDETLIKKCKCKNCKYKLFIFNLNIKYFIMYIY</sequence>
<keyword evidence="9" id="KW-0472">Membrane</keyword>
<dbReference type="AlphaFoldDB" id="A0A9N9TD39"/>
<evidence type="ECO:0000313" key="12">
    <source>
        <dbReference type="Proteomes" id="UP001153709"/>
    </source>
</evidence>
<organism evidence="11 12">
    <name type="scientific">Diabrotica balteata</name>
    <name type="common">Banded cucumber beetle</name>
    <dbReference type="NCBI Taxonomy" id="107213"/>
    <lineage>
        <taxon>Eukaryota</taxon>
        <taxon>Metazoa</taxon>
        <taxon>Ecdysozoa</taxon>
        <taxon>Arthropoda</taxon>
        <taxon>Hexapoda</taxon>
        <taxon>Insecta</taxon>
        <taxon>Pterygota</taxon>
        <taxon>Neoptera</taxon>
        <taxon>Endopterygota</taxon>
        <taxon>Coleoptera</taxon>
        <taxon>Polyphaga</taxon>
        <taxon>Cucujiformia</taxon>
        <taxon>Chrysomeloidea</taxon>
        <taxon>Chrysomelidae</taxon>
        <taxon>Galerucinae</taxon>
        <taxon>Diabroticina</taxon>
        <taxon>Diabroticites</taxon>
        <taxon>Diabrotica</taxon>
    </lineage>
</organism>
<evidence type="ECO:0000256" key="4">
    <source>
        <dbReference type="ARBA" id="ARBA00022692"/>
    </source>
</evidence>
<dbReference type="InterPro" id="IPR047871">
    <property type="entry name" value="K_chnl_Slo-like"/>
</dbReference>
<keyword evidence="7" id="KW-1133">Transmembrane helix</keyword>
<evidence type="ECO:0000256" key="7">
    <source>
        <dbReference type="ARBA" id="ARBA00022989"/>
    </source>
</evidence>
<keyword evidence="6" id="KW-0630">Potassium</keyword>
<evidence type="ECO:0000256" key="5">
    <source>
        <dbReference type="ARBA" id="ARBA00022826"/>
    </source>
</evidence>
<dbReference type="EMBL" id="OU898283">
    <property type="protein sequence ID" value="CAG9839054.1"/>
    <property type="molecule type" value="Genomic_DNA"/>
</dbReference>
<gene>
    <name evidence="11" type="ORF">DIABBA_LOCUS11859</name>
</gene>
<evidence type="ECO:0000256" key="6">
    <source>
        <dbReference type="ARBA" id="ARBA00022958"/>
    </source>
</evidence>
<dbReference type="GO" id="GO:0060072">
    <property type="term" value="F:large conductance calcium-activated potassium channel activity"/>
    <property type="evidence" value="ECO:0007669"/>
    <property type="project" value="TreeGrafter"/>
</dbReference>
<comment type="subcellular location">
    <subcellularLocation>
        <location evidence="1">Membrane</location>
        <topology evidence="1">Multi-pass membrane protein</topology>
    </subcellularLocation>
</comment>
<keyword evidence="8" id="KW-0406">Ion transport</keyword>
<accession>A0A9N9TD39</accession>
<keyword evidence="10" id="KW-0407">Ion channel</keyword>
<keyword evidence="3" id="KW-0633">Potassium transport</keyword>
<dbReference type="Proteomes" id="UP001153709">
    <property type="component" value="Chromosome 8"/>
</dbReference>
<keyword evidence="5" id="KW-0631">Potassium channel</keyword>
<protein>
    <submittedName>
        <fullName evidence="11">Uncharacterized protein</fullName>
    </submittedName>
</protein>
<evidence type="ECO:0000256" key="8">
    <source>
        <dbReference type="ARBA" id="ARBA00023065"/>
    </source>
</evidence>
<dbReference type="PANTHER" id="PTHR10027:SF33">
    <property type="entry name" value="CALCIUM-ACTIVATED POTASSIUM CHANNEL SUBUNIT ALPHA-1-RELATED"/>
    <property type="match status" value="1"/>
</dbReference>
<name>A0A9N9TD39_DIABA</name>
<keyword evidence="12" id="KW-1185">Reference proteome</keyword>
<keyword evidence="4" id="KW-0812">Transmembrane</keyword>
<evidence type="ECO:0000313" key="11">
    <source>
        <dbReference type="EMBL" id="CAG9839054.1"/>
    </source>
</evidence>
<dbReference type="PANTHER" id="PTHR10027">
    <property type="entry name" value="CALCIUM-ACTIVATED POTASSIUM CHANNEL ALPHA CHAIN"/>
    <property type="match status" value="1"/>
</dbReference>
<evidence type="ECO:0000256" key="3">
    <source>
        <dbReference type="ARBA" id="ARBA00022538"/>
    </source>
</evidence>
<reference evidence="11" key="1">
    <citation type="submission" date="2022-01" db="EMBL/GenBank/DDBJ databases">
        <authorList>
            <person name="King R."/>
        </authorList>
    </citation>
    <scope>NUCLEOTIDE SEQUENCE</scope>
</reference>
<evidence type="ECO:0000256" key="1">
    <source>
        <dbReference type="ARBA" id="ARBA00004141"/>
    </source>
</evidence>
<dbReference type="GO" id="GO:0045211">
    <property type="term" value="C:postsynaptic membrane"/>
    <property type="evidence" value="ECO:0007669"/>
    <property type="project" value="TreeGrafter"/>
</dbReference>
<dbReference type="OrthoDB" id="10035564at2759"/>
<evidence type="ECO:0000256" key="10">
    <source>
        <dbReference type="ARBA" id="ARBA00023303"/>
    </source>
</evidence>
<keyword evidence="2" id="KW-0813">Transport</keyword>
<evidence type="ECO:0000256" key="2">
    <source>
        <dbReference type="ARBA" id="ARBA00022448"/>
    </source>
</evidence>
<proteinExistence type="predicted"/>
<evidence type="ECO:0000256" key="9">
    <source>
        <dbReference type="ARBA" id="ARBA00023136"/>
    </source>
</evidence>